<dbReference type="InterPro" id="IPR053228">
    <property type="entry name" value="Stereospecific_Lipase"/>
</dbReference>
<feature type="compositionally biased region" description="Gly residues" evidence="1">
    <location>
        <begin position="479"/>
        <end position="501"/>
    </location>
</feature>
<evidence type="ECO:0008006" key="5">
    <source>
        <dbReference type="Google" id="ProtNLM"/>
    </source>
</evidence>
<name>A0A139IT55_9PEZI</name>
<evidence type="ECO:0000313" key="4">
    <source>
        <dbReference type="Proteomes" id="UP000073492"/>
    </source>
</evidence>
<dbReference type="Gene3D" id="3.40.50.1820">
    <property type="entry name" value="alpha/beta hydrolase"/>
    <property type="match status" value="1"/>
</dbReference>
<dbReference type="Proteomes" id="UP000073492">
    <property type="component" value="Unassembled WGS sequence"/>
</dbReference>
<dbReference type="STRING" id="113226.A0A139IT55"/>
<dbReference type="AlphaFoldDB" id="A0A139IT55"/>
<dbReference type="OrthoDB" id="4605274at2759"/>
<feature type="region of interest" description="Disordered" evidence="1">
    <location>
        <begin position="479"/>
        <end position="526"/>
    </location>
</feature>
<accession>A0A139IT55</accession>
<keyword evidence="2" id="KW-0732">Signal</keyword>
<sequence>MLPSTTLVYLFASLFGLSLAAPTLNAKPVEHNPVSDALNNLNSMLGRGQATPTDNIIDRIREDIQLVTATWLPSSPEDAAKTLSQIFATKPTPTNLAIDILNTGAQLVAAGLTTKNIGDLINFAEGFVDGPNSMNNVNTRNPSPPVYPKARPQDAPYSLTEAELRKVIYIPPGFKYGALGAPNPVVLVPGTGDTGYTTFIGNLIPLLQQNPVADPVWLNIPGYQNDDIQINSEYVAYAINYVSGISNKRDVSVAAWSQGSINSQWAFKYWPSTRCKVTDLVAFSPDYHGTIIANFAATPGIPLPPAYLQQEYNSNFVATLRSNTGDSAYVPTTNIFSSFFDEIVEPQSGTKASGFLLDYARNVGVSNNEVQEFCALQPAGTFYTHEGILYNPLGYALFLDALKNPGPGKPSRLDLKQVCSTYLTPGLDLADFLLTEQTISTAAASFLLYNPKLLAEPPIKSYARSSIFGPTSYTCPANGNGGGKSGNGGSGGNGGNGGKPSGYGSQPPAHSPPADYGSGSKWQTSY</sequence>
<proteinExistence type="predicted"/>
<feature type="signal peptide" evidence="2">
    <location>
        <begin position="1"/>
        <end position="20"/>
    </location>
</feature>
<dbReference type="EMBL" id="LFZO01000015">
    <property type="protein sequence ID" value="KXT17792.1"/>
    <property type="molecule type" value="Genomic_DNA"/>
</dbReference>
<evidence type="ECO:0000256" key="1">
    <source>
        <dbReference type="SAM" id="MobiDB-lite"/>
    </source>
</evidence>
<evidence type="ECO:0000256" key="2">
    <source>
        <dbReference type="SAM" id="SignalP"/>
    </source>
</evidence>
<dbReference type="InterPro" id="IPR029058">
    <property type="entry name" value="AB_hydrolase_fold"/>
</dbReference>
<comment type="caution">
    <text evidence="3">The sequence shown here is derived from an EMBL/GenBank/DDBJ whole genome shotgun (WGS) entry which is preliminary data.</text>
</comment>
<dbReference type="SUPFAM" id="SSF53474">
    <property type="entry name" value="alpha/beta-Hydrolases"/>
    <property type="match status" value="1"/>
</dbReference>
<keyword evidence="4" id="KW-1185">Reference proteome</keyword>
<reference evidence="3 4" key="1">
    <citation type="submission" date="2015-07" db="EMBL/GenBank/DDBJ databases">
        <title>Comparative genomics of the Sigatoka disease complex on banana suggests a link between parallel evolutionary changes in Pseudocercospora fijiensis and Pseudocercospora eumusae and increased virulence on the banana host.</title>
        <authorList>
            <person name="Chang T.-C."/>
            <person name="Salvucci A."/>
            <person name="Crous P.W."/>
            <person name="Stergiopoulos I."/>
        </authorList>
    </citation>
    <scope>NUCLEOTIDE SEQUENCE [LARGE SCALE GENOMIC DNA]</scope>
    <source>
        <strain evidence="3 4">CBS 116634</strain>
    </source>
</reference>
<dbReference type="PANTHER" id="PTHR37574">
    <property type="entry name" value="LIPASE B"/>
    <property type="match status" value="1"/>
</dbReference>
<organism evidence="3 4">
    <name type="scientific">Pseudocercospora musae</name>
    <dbReference type="NCBI Taxonomy" id="113226"/>
    <lineage>
        <taxon>Eukaryota</taxon>
        <taxon>Fungi</taxon>
        <taxon>Dikarya</taxon>
        <taxon>Ascomycota</taxon>
        <taxon>Pezizomycotina</taxon>
        <taxon>Dothideomycetes</taxon>
        <taxon>Dothideomycetidae</taxon>
        <taxon>Mycosphaerellales</taxon>
        <taxon>Mycosphaerellaceae</taxon>
        <taxon>Pseudocercospora</taxon>
    </lineage>
</organism>
<evidence type="ECO:0000313" key="3">
    <source>
        <dbReference type="EMBL" id="KXT17792.1"/>
    </source>
</evidence>
<gene>
    <name evidence="3" type="ORF">AC579_3639</name>
</gene>
<protein>
    <recommendedName>
        <fullName evidence="5">AB hydrolase-1 domain-containing protein</fullName>
    </recommendedName>
</protein>
<dbReference type="PANTHER" id="PTHR37574:SF1">
    <property type="entry name" value="LIPASE B"/>
    <property type="match status" value="1"/>
</dbReference>
<feature type="chain" id="PRO_5007297729" description="AB hydrolase-1 domain-containing protein" evidence="2">
    <location>
        <begin position="21"/>
        <end position="526"/>
    </location>
</feature>